<dbReference type="Pfam" id="PF00072">
    <property type="entry name" value="Response_reg"/>
    <property type="match status" value="1"/>
</dbReference>
<evidence type="ECO:0000256" key="4">
    <source>
        <dbReference type="PROSITE-ProRule" id="PRU00169"/>
    </source>
</evidence>
<dbReference type="PANTHER" id="PTHR43874">
    <property type="entry name" value="TWO-COMPONENT RESPONSE REGULATOR"/>
    <property type="match status" value="1"/>
</dbReference>
<keyword evidence="1" id="KW-0902">Two-component regulatory system</keyword>
<organism evidence="6 9">
    <name type="scientific">Medicago truncatula</name>
    <name type="common">Barrel medic</name>
    <name type="synonym">Medicago tribuloides</name>
    <dbReference type="NCBI Taxonomy" id="3880"/>
    <lineage>
        <taxon>Eukaryota</taxon>
        <taxon>Viridiplantae</taxon>
        <taxon>Streptophyta</taxon>
        <taxon>Embryophyta</taxon>
        <taxon>Tracheophyta</taxon>
        <taxon>Spermatophyta</taxon>
        <taxon>Magnoliopsida</taxon>
        <taxon>eudicotyledons</taxon>
        <taxon>Gunneridae</taxon>
        <taxon>Pentapetalae</taxon>
        <taxon>rosids</taxon>
        <taxon>fabids</taxon>
        <taxon>Fabales</taxon>
        <taxon>Fabaceae</taxon>
        <taxon>Papilionoideae</taxon>
        <taxon>50 kb inversion clade</taxon>
        <taxon>NPAAA clade</taxon>
        <taxon>Hologalegina</taxon>
        <taxon>IRL clade</taxon>
        <taxon>Trifolieae</taxon>
        <taxon>Medicago</taxon>
    </lineage>
</organism>
<evidence type="ECO:0000256" key="1">
    <source>
        <dbReference type="ARBA" id="ARBA00023012"/>
    </source>
</evidence>
<dbReference type="PANTHER" id="PTHR43874:SF206">
    <property type="entry name" value="RESPONSE REGULATOR RECEIVER DOMAIN PROTEIN"/>
    <property type="match status" value="1"/>
</dbReference>
<reference evidence="8" key="3">
    <citation type="submission" date="2015-04" db="UniProtKB">
        <authorList>
            <consortium name="EnsemblPlants"/>
        </authorList>
    </citation>
    <scope>IDENTIFICATION</scope>
    <source>
        <strain evidence="8">cv. Jemalong A17</strain>
    </source>
</reference>
<evidence type="ECO:0000313" key="10">
    <source>
        <dbReference type="Proteomes" id="UP000265566"/>
    </source>
</evidence>
<proteinExistence type="predicted"/>
<dbReference type="EMBL" id="PSQE01000004">
    <property type="protein sequence ID" value="RHN59235.1"/>
    <property type="molecule type" value="Genomic_DNA"/>
</dbReference>
<dbReference type="AlphaFoldDB" id="G7JEK1"/>
<keyword evidence="9" id="KW-1185">Reference proteome</keyword>
<reference evidence="10" key="4">
    <citation type="journal article" date="2018" name="Nat. Plants">
        <title>Whole-genome landscape of Medicago truncatula symbiotic genes.</title>
        <authorList>
            <person name="Pecrix Y."/>
            <person name="Staton S.E."/>
            <person name="Sallet E."/>
            <person name="Lelandais-Briere C."/>
            <person name="Moreau S."/>
            <person name="Carrere S."/>
            <person name="Blein T."/>
            <person name="Jardinaud M.F."/>
            <person name="Latrasse D."/>
            <person name="Zouine M."/>
            <person name="Zahm M."/>
            <person name="Kreplak J."/>
            <person name="Mayjonade B."/>
            <person name="Satge C."/>
            <person name="Perez M."/>
            <person name="Cauet S."/>
            <person name="Marande W."/>
            <person name="Chantry-Darmon C."/>
            <person name="Lopez-Roques C."/>
            <person name="Bouchez O."/>
            <person name="Berard A."/>
            <person name="Debelle F."/>
            <person name="Munos S."/>
            <person name="Bendahmane A."/>
            <person name="Berges H."/>
            <person name="Niebel A."/>
            <person name="Buitink J."/>
            <person name="Frugier F."/>
            <person name="Benhamed M."/>
            <person name="Crespi M."/>
            <person name="Gouzy J."/>
            <person name="Gamas P."/>
        </authorList>
    </citation>
    <scope>NUCLEOTIDE SEQUENCE [LARGE SCALE GENOMIC DNA]</scope>
    <source>
        <strain evidence="10">cv. Jemalong A17</strain>
    </source>
</reference>
<reference evidence="6 9" key="2">
    <citation type="journal article" date="2014" name="BMC Genomics">
        <title>An improved genome release (version Mt4.0) for the model legume Medicago truncatula.</title>
        <authorList>
            <person name="Tang H."/>
            <person name="Krishnakumar V."/>
            <person name="Bidwell S."/>
            <person name="Rosen B."/>
            <person name="Chan A."/>
            <person name="Zhou S."/>
            <person name="Gentzbittel L."/>
            <person name="Childs K.L."/>
            <person name="Yandell M."/>
            <person name="Gundlach H."/>
            <person name="Mayer K.F."/>
            <person name="Schwartz D.C."/>
            <person name="Town C.D."/>
        </authorList>
    </citation>
    <scope>GENOME REANNOTATION</scope>
    <source>
        <strain evidence="8 9">cv. Jemalong A17</strain>
    </source>
</reference>
<reference evidence="6 9" key="1">
    <citation type="journal article" date="2011" name="Nature">
        <title>The Medicago genome provides insight into the evolution of rhizobial symbioses.</title>
        <authorList>
            <person name="Young N.D."/>
            <person name="Debelle F."/>
            <person name="Oldroyd G.E."/>
            <person name="Geurts R."/>
            <person name="Cannon S.B."/>
            <person name="Udvardi M.K."/>
            <person name="Benedito V.A."/>
            <person name="Mayer K.F."/>
            <person name="Gouzy J."/>
            <person name="Schoof H."/>
            <person name="Van de Peer Y."/>
            <person name="Proost S."/>
            <person name="Cook D.R."/>
            <person name="Meyers B.C."/>
            <person name="Spannagl M."/>
            <person name="Cheung F."/>
            <person name="De Mita S."/>
            <person name="Krishnakumar V."/>
            <person name="Gundlach H."/>
            <person name="Zhou S."/>
            <person name="Mudge J."/>
            <person name="Bharti A.K."/>
            <person name="Murray J.D."/>
            <person name="Naoumkina M.A."/>
            <person name="Rosen B."/>
            <person name="Silverstein K.A."/>
            <person name="Tang H."/>
            <person name="Rombauts S."/>
            <person name="Zhao P.X."/>
            <person name="Zhou P."/>
            <person name="Barbe V."/>
            <person name="Bardou P."/>
            <person name="Bechner M."/>
            <person name="Bellec A."/>
            <person name="Berger A."/>
            <person name="Berges H."/>
            <person name="Bidwell S."/>
            <person name="Bisseling T."/>
            <person name="Choisne N."/>
            <person name="Couloux A."/>
            <person name="Denny R."/>
            <person name="Deshpande S."/>
            <person name="Dai X."/>
            <person name="Doyle J.J."/>
            <person name="Dudez A.M."/>
            <person name="Farmer A.D."/>
            <person name="Fouteau S."/>
            <person name="Franken C."/>
            <person name="Gibelin C."/>
            <person name="Gish J."/>
            <person name="Goldstein S."/>
            <person name="Gonzalez A.J."/>
            <person name="Green P.J."/>
            <person name="Hallab A."/>
            <person name="Hartog M."/>
            <person name="Hua A."/>
            <person name="Humphray S.J."/>
            <person name="Jeong D.H."/>
            <person name="Jing Y."/>
            <person name="Jocker A."/>
            <person name="Kenton S.M."/>
            <person name="Kim D.J."/>
            <person name="Klee K."/>
            <person name="Lai H."/>
            <person name="Lang C."/>
            <person name="Lin S."/>
            <person name="Macmil S.L."/>
            <person name="Magdelenat G."/>
            <person name="Matthews L."/>
            <person name="McCorrison J."/>
            <person name="Monaghan E.L."/>
            <person name="Mun J.H."/>
            <person name="Najar F.Z."/>
            <person name="Nicholson C."/>
            <person name="Noirot C."/>
            <person name="O'Bleness M."/>
            <person name="Paule C.R."/>
            <person name="Poulain J."/>
            <person name="Prion F."/>
            <person name="Qin B."/>
            <person name="Qu C."/>
            <person name="Retzel E.F."/>
            <person name="Riddle C."/>
            <person name="Sallet E."/>
            <person name="Samain S."/>
            <person name="Samson N."/>
            <person name="Sanders I."/>
            <person name="Saurat O."/>
            <person name="Scarpelli C."/>
            <person name="Schiex T."/>
            <person name="Segurens B."/>
            <person name="Severin A.J."/>
            <person name="Sherrier D.J."/>
            <person name="Shi R."/>
            <person name="Sims S."/>
            <person name="Singer S.R."/>
            <person name="Sinharoy S."/>
            <person name="Sterck L."/>
            <person name="Viollet A."/>
            <person name="Wang B.B."/>
            <person name="Wang K."/>
            <person name="Wang M."/>
            <person name="Wang X."/>
            <person name="Warfsmann J."/>
            <person name="Weissenbach J."/>
            <person name="White D.D."/>
            <person name="White J.D."/>
            <person name="Wiley G.B."/>
            <person name="Wincker P."/>
            <person name="Xing Y."/>
            <person name="Yang L."/>
            <person name="Yao Z."/>
            <person name="Ying F."/>
            <person name="Zhai J."/>
            <person name="Zhou L."/>
            <person name="Zuber A."/>
            <person name="Denarie J."/>
            <person name="Dixon R.A."/>
            <person name="May G.D."/>
            <person name="Schwartz D.C."/>
            <person name="Rogers J."/>
            <person name="Quetier F."/>
            <person name="Town C.D."/>
            <person name="Roe B.A."/>
        </authorList>
    </citation>
    <scope>NUCLEOTIDE SEQUENCE [LARGE SCALE GENOMIC DNA]</scope>
    <source>
        <strain evidence="6">A17</strain>
        <strain evidence="8 9">cv. Jemalong A17</strain>
    </source>
</reference>
<sequence>MTSLSLIPSRRCVIDAIIKLPNVMWLLMHWICWTKKCCFDVMLIDARMPNMDACDFVQHVSLQLQIPAIMMAVDSTKNSIMKSIECGACEYWTKPLIEKKFKTMWQHVARKGMPENKEYAIVGSSMVQANRKRGREDADASKETHAKTARFSWSPELHQRFLWAVNQLGLDSMILSTA</sequence>
<dbReference type="PaxDb" id="3880-AES70006"/>
<dbReference type="EMBL" id="CM001220">
    <property type="protein sequence ID" value="AES87303.2"/>
    <property type="molecule type" value="Genomic_DNA"/>
</dbReference>
<keyword evidence="4" id="KW-0597">Phosphoprotein</keyword>
<protein>
    <submittedName>
        <fullName evidence="7">Putative response regulator and transcription factor RR-A-type family</fullName>
    </submittedName>
    <submittedName>
        <fullName evidence="6">Response regulator receiver domain protein</fullName>
    </submittedName>
</protein>
<feature type="modified residue" description="4-aspartylphosphate" evidence="4">
    <location>
        <position position="45"/>
    </location>
</feature>
<dbReference type="SUPFAM" id="SSF52172">
    <property type="entry name" value="CheY-like"/>
    <property type="match status" value="1"/>
</dbReference>
<dbReference type="Proteomes" id="UP000002051">
    <property type="component" value="Chromosome 4"/>
</dbReference>
<accession>G7JEK1</accession>
<dbReference type="Gene3D" id="3.40.50.2300">
    <property type="match status" value="1"/>
</dbReference>
<dbReference type="HOGENOM" id="CLU_1512780_0_0_1"/>
<dbReference type="Gramene" id="rna21238">
    <property type="protein sequence ID" value="RHN59235.1"/>
    <property type="gene ID" value="gene21238"/>
</dbReference>
<reference evidence="7" key="5">
    <citation type="journal article" date="2018" name="Nat. Plants">
        <title>Whole-genome landscape of Medicago truncatula symbiotic genes.</title>
        <authorList>
            <person name="Pecrix Y."/>
            <person name="Gamas P."/>
            <person name="Carrere S."/>
        </authorList>
    </citation>
    <scope>NUCLEOTIDE SEQUENCE</scope>
    <source>
        <tissue evidence="7">Leaves</tissue>
    </source>
</reference>
<evidence type="ECO:0000313" key="6">
    <source>
        <dbReference type="EMBL" id="AES87303.2"/>
    </source>
</evidence>
<dbReference type="GO" id="GO:0000160">
    <property type="term" value="P:phosphorelay signal transduction system"/>
    <property type="evidence" value="ECO:0007669"/>
    <property type="project" value="UniProtKB-KW"/>
</dbReference>
<name>G7JEK1_MEDTR</name>
<dbReference type="EnsemblPlants" id="AES87303">
    <property type="protein sequence ID" value="AES87303"/>
    <property type="gene ID" value="MTR_4g023980"/>
</dbReference>
<dbReference type="InterPro" id="IPR011006">
    <property type="entry name" value="CheY-like_superfamily"/>
</dbReference>
<keyword evidence="3" id="KW-0804">Transcription</keyword>
<evidence type="ECO:0000256" key="3">
    <source>
        <dbReference type="ARBA" id="ARBA00023163"/>
    </source>
</evidence>
<dbReference type="PROSITE" id="PS50110">
    <property type="entry name" value="RESPONSE_REGULATORY"/>
    <property type="match status" value="1"/>
</dbReference>
<evidence type="ECO:0000313" key="7">
    <source>
        <dbReference type="EMBL" id="RHN59235.1"/>
    </source>
</evidence>
<gene>
    <name evidence="6" type="ordered locus">MTR_4g023980</name>
    <name evidence="7" type="ORF">MtrunA17_Chr4g0011071</name>
</gene>
<dbReference type="eggNOG" id="KOG1601">
    <property type="taxonomic scope" value="Eukaryota"/>
</dbReference>
<evidence type="ECO:0000313" key="9">
    <source>
        <dbReference type="Proteomes" id="UP000002051"/>
    </source>
</evidence>
<dbReference type="InterPro" id="IPR045279">
    <property type="entry name" value="ARR-like"/>
</dbReference>
<dbReference type="Gene3D" id="1.10.10.60">
    <property type="entry name" value="Homeodomain-like"/>
    <property type="match status" value="1"/>
</dbReference>
<evidence type="ECO:0000256" key="2">
    <source>
        <dbReference type="ARBA" id="ARBA00023015"/>
    </source>
</evidence>
<feature type="domain" description="Response regulatory" evidence="5">
    <location>
        <begin position="1"/>
        <end position="109"/>
    </location>
</feature>
<evidence type="ECO:0000259" key="5">
    <source>
        <dbReference type="PROSITE" id="PS50110"/>
    </source>
</evidence>
<dbReference type="Proteomes" id="UP000265566">
    <property type="component" value="Chromosome 4"/>
</dbReference>
<keyword evidence="2" id="KW-0805">Transcription regulation</keyword>
<evidence type="ECO:0000313" key="8">
    <source>
        <dbReference type="EnsemblPlants" id="AES87303"/>
    </source>
</evidence>
<dbReference type="InterPro" id="IPR001789">
    <property type="entry name" value="Sig_transdc_resp-reg_receiver"/>
</dbReference>
<dbReference type="GO" id="GO:0009736">
    <property type="term" value="P:cytokinin-activated signaling pathway"/>
    <property type="evidence" value="ECO:0007669"/>
    <property type="project" value="InterPro"/>
</dbReference>